<dbReference type="GO" id="GO:0005737">
    <property type="term" value="C:cytoplasm"/>
    <property type="evidence" value="ECO:0007669"/>
    <property type="project" value="UniProtKB-SubCell"/>
</dbReference>
<evidence type="ECO:0000256" key="3">
    <source>
        <dbReference type="ARBA" id="ARBA00022741"/>
    </source>
</evidence>
<gene>
    <name evidence="5" type="primary">adk</name>
    <name evidence="8" type="ORF">A3D04_02480</name>
</gene>
<keyword evidence="4 5" id="KW-0418">Kinase</keyword>
<keyword evidence="5" id="KW-0963">Cytoplasm</keyword>
<comment type="similarity">
    <text evidence="5 6">Belongs to the adenylate kinase family.</text>
</comment>
<feature type="binding site" evidence="5">
    <location>
        <position position="120"/>
    </location>
    <ligand>
        <name>AMP</name>
        <dbReference type="ChEBI" id="CHEBI:456215"/>
    </ligand>
</feature>
<keyword evidence="1 5" id="KW-0808">Transferase</keyword>
<dbReference type="AlphaFoldDB" id="A0A1F5G7I5"/>
<evidence type="ECO:0000256" key="2">
    <source>
        <dbReference type="ARBA" id="ARBA00022727"/>
    </source>
</evidence>
<dbReference type="UniPathway" id="UPA00588">
    <property type="reaction ID" value="UER00649"/>
</dbReference>
<evidence type="ECO:0000256" key="5">
    <source>
        <dbReference type="HAMAP-Rule" id="MF_00235"/>
    </source>
</evidence>
<dbReference type="EC" id="2.7.4.3" evidence="5 7"/>
<dbReference type="PANTHER" id="PTHR23359">
    <property type="entry name" value="NUCLEOTIDE KINASE"/>
    <property type="match status" value="1"/>
</dbReference>
<dbReference type="GO" id="GO:0044209">
    <property type="term" value="P:AMP salvage"/>
    <property type="evidence" value="ECO:0007669"/>
    <property type="project" value="UniProtKB-UniRule"/>
</dbReference>
<feature type="binding site" evidence="5">
    <location>
        <position position="90"/>
    </location>
    <ligand>
        <name>AMP</name>
        <dbReference type="ChEBI" id="CHEBI:456215"/>
    </ligand>
</feature>
<dbReference type="Pfam" id="PF00406">
    <property type="entry name" value="ADK"/>
    <property type="match status" value="1"/>
</dbReference>
<name>A0A1F5G7I5_9BACT</name>
<feature type="region of interest" description="NMP" evidence="5">
    <location>
        <begin position="30"/>
        <end position="59"/>
    </location>
</feature>
<accession>A0A1F5G7I5</accession>
<dbReference type="Gene3D" id="3.40.50.300">
    <property type="entry name" value="P-loop containing nucleotide triphosphate hydrolases"/>
    <property type="match status" value="1"/>
</dbReference>
<comment type="caution">
    <text evidence="8">The sequence shown here is derived from an EMBL/GenBank/DDBJ whole genome shotgun (WGS) entry which is preliminary data.</text>
</comment>
<evidence type="ECO:0000256" key="6">
    <source>
        <dbReference type="RuleBase" id="RU003330"/>
    </source>
</evidence>
<dbReference type="SUPFAM" id="SSF52540">
    <property type="entry name" value="P-loop containing nucleoside triphosphate hydrolases"/>
    <property type="match status" value="1"/>
</dbReference>
<dbReference type="CDD" id="cd01428">
    <property type="entry name" value="ADK"/>
    <property type="match status" value="1"/>
</dbReference>
<feature type="binding site" evidence="5">
    <location>
        <position position="36"/>
    </location>
    <ligand>
        <name>AMP</name>
        <dbReference type="ChEBI" id="CHEBI:456215"/>
    </ligand>
</feature>
<dbReference type="InterPro" id="IPR033690">
    <property type="entry name" value="Adenylat_kinase_CS"/>
</dbReference>
<dbReference type="PRINTS" id="PR00094">
    <property type="entry name" value="ADENYLTKNASE"/>
</dbReference>
<feature type="binding site" evidence="5">
    <location>
        <position position="159"/>
    </location>
    <ligand>
        <name>ATP</name>
        <dbReference type="ChEBI" id="CHEBI:30616"/>
    </ligand>
</feature>
<evidence type="ECO:0000256" key="1">
    <source>
        <dbReference type="ARBA" id="ARBA00022679"/>
    </source>
</evidence>
<evidence type="ECO:0000313" key="9">
    <source>
        <dbReference type="Proteomes" id="UP000177369"/>
    </source>
</evidence>
<dbReference type="GO" id="GO:0005524">
    <property type="term" value="F:ATP binding"/>
    <property type="evidence" value="ECO:0007669"/>
    <property type="project" value="UniProtKB-UniRule"/>
</dbReference>
<feature type="binding site" evidence="5">
    <location>
        <position position="118"/>
    </location>
    <ligand>
        <name>ATP</name>
        <dbReference type="ChEBI" id="CHEBI:30616"/>
    </ligand>
</feature>
<dbReference type="HAMAP" id="MF_00235">
    <property type="entry name" value="Adenylate_kinase_Adk"/>
    <property type="match status" value="1"/>
</dbReference>
<dbReference type="InterPro" id="IPR000850">
    <property type="entry name" value="Adenylat/UMP-CMP_kin"/>
</dbReference>
<comment type="subunit">
    <text evidence="5 7">Monomer.</text>
</comment>
<reference evidence="8 9" key="1">
    <citation type="journal article" date="2016" name="Nat. Commun.">
        <title>Thousands of microbial genomes shed light on interconnected biogeochemical processes in an aquifer system.</title>
        <authorList>
            <person name="Anantharaman K."/>
            <person name="Brown C.T."/>
            <person name="Hug L.A."/>
            <person name="Sharon I."/>
            <person name="Castelle C.J."/>
            <person name="Probst A.J."/>
            <person name="Thomas B.C."/>
            <person name="Singh A."/>
            <person name="Wilkins M.J."/>
            <person name="Karaoz U."/>
            <person name="Brodie E.L."/>
            <person name="Williams K.H."/>
            <person name="Hubbard S.S."/>
            <person name="Banfield J.F."/>
        </authorList>
    </citation>
    <scope>NUCLEOTIDE SEQUENCE [LARGE SCALE GENOMIC DNA]</scope>
</reference>
<dbReference type="EMBL" id="MFBD01000043">
    <property type="protein sequence ID" value="OGD87811.1"/>
    <property type="molecule type" value="Genomic_DNA"/>
</dbReference>
<dbReference type="Proteomes" id="UP000177369">
    <property type="component" value="Unassembled WGS sequence"/>
</dbReference>
<evidence type="ECO:0000313" key="8">
    <source>
        <dbReference type="EMBL" id="OGD87811.1"/>
    </source>
</evidence>
<keyword evidence="5 7" id="KW-0067">ATP-binding</keyword>
<protein>
    <recommendedName>
        <fullName evidence="5 7">Adenylate kinase</fullName>
        <shortName evidence="5">AK</shortName>
        <ecNumber evidence="5 7">2.7.4.3</ecNumber>
    </recommendedName>
    <alternativeName>
        <fullName evidence="5">ATP-AMP transphosphorylase</fullName>
    </alternativeName>
    <alternativeName>
        <fullName evidence="5">ATP:AMP phosphotransferase</fullName>
    </alternativeName>
    <alternativeName>
        <fullName evidence="5">Adenylate monophosphate kinase</fullName>
    </alternativeName>
</protein>
<comment type="pathway">
    <text evidence="5">Purine metabolism; AMP biosynthesis via salvage pathway; AMP from ADP: step 1/1.</text>
</comment>
<comment type="subcellular location">
    <subcellularLocation>
        <location evidence="5 7">Cytoplasm</location>
    </subcellularLocation>
</comment>
<evidence type="ECO:0000256" key="4">
    <source>
        <dbReference type="ARBA" id="ARBA00022777"/>
    </source>
</evidence>
<keyword evidence="3 5" id="KW-0547">Nucleotide-binding</keyword>
<dbReference type="STRING" id="1797714.A3D04_02480"/>
<feature type="binding site" evidence="5">
    <location>
        <begin position="83"/>
        <end position="86"/>
    </location>
    <ligand>
        <name>AMP</name>
        <dbReference type="ChEBI" id="CHEBI:456215"/>
    </ligand>
</feature>
<dbReference type="GO" id="GO:0004017">
    <property type="term" value="F:AMP kinase activity"/>
    <property type="evidence" value="ECO:0007669"/>
    <property type="project" value="UniProtKB-UniRule"/>
</dbReference>
<organism evidence="8 9">
    <name type="scientific">Candidatus Curtissbacteria bacterium RIFCSPHIGHO2_02_FULL_40_16b</name>
    <dbReference type="NCBI Taxonomy" id="1797714"/>
    <lineage>
        <taxon>Bacteria</taxon>
        <taxon>Candidatus Curtissiibacteriota</taxon>
    </lineage>
</organism>
<proteinExistence type="inferred from homology"/>
<feature type="binding site" evidence="5">
    <location>
        <position position="131"/>
    </location>
    <ligand>
        <name>AMP</name>
        <dbReference type="ChEBI" id="CHEBI:456215"/>
    </ligand>
</feature>
<comment type="caution">
    <text evidence="5">Lacks conserved residue(s) required for the propagation of feature annotation.</text>
</comment>
<feature type="binding site" evidence="5">
    <location>
        <begin position="10"/>
        <end position="15"/>
    </location>
    <ligand>
        <name>ATP</name>
        <dbReference type="ChEBI" id="CHEBI:30616"/>
    </ligand>
</feature>
<sequence>MKIVFLGGQGSGKSTQAKLLAQKLKYPYFEMGELLRGKAKENSEVGNNVKNALEKGNLVPNQITINILKENTKNAHKGYVLDGFPRNAIQMAELDSDIAKVYYIKVSDEEAVRRLEKRKRSDDNEQALTKRLEIYHQQTEPLLKDFRQKGILDEVNGERPIEEIHQDILNRVQDSI</sequence>
<evidence type="ECO:0000256" key="7">
    <source>
        <dbReference type="RuleBase" id="RU003331"/>
    </source>
</evidence>
<comment type="domain">
    <text evidence="5">Consists of three domains, a large central CORE domain and two small peripheral domains, NMPbind and LID, which undergo movements during catalysis. The LID domain closes over the site of phosphoryl transfer upon ATP binding. Assembling and dissambling the active center during each catalytic cycle provides an effective means to prevent ATP hydrolysis.</text>
</comment>
<comment type="function">
    <text evidence="5">Catalyzes the reversible transfer of the terminal phosphate group between ATP and AMP. Plays an important role in cellular energy homeostasis and in adenine nucleotide metabolism.</text>
</comment>
<keyword evidence="2 5" id="KW-0545">Nucleotide biosynthesis</keyword>
<comment type="catalytic activity">
    <reaction evidence="5 7">
        <text>AMP + ATP = 2 ADP</text>
        <dbReference type="Rhea" id="RHEA:12973"/>
        <dbReference type="ChEBI" id="CHEBI:30616"/>
        <dbReference type="ChEBI" id="CHEBI:456215"/>
        <dbReference type="ChEBI" id="CHEBI:456216"/>
        <dbReference type="EC" id="2.7.4.3"/>
    </reaction>
</comment>
<dbReference type="PROSITE" id="PS00113">
    <property type="entry name" value="ADENYLATE_KINASE"/>
    <property type="match status" value="1"/>
</dbReference>
<feature type="binding site" evidence="5">
    <location>
        <begin position="57"/>
        <end position="59"/>
    </location>
    <ligand>
        <name>AMP</name>
        <dbReference type="ChEBI" id="CHEBI:456215"/>
    </ligand>
</feature>
<dbReference type="InterPro" id="IPR027417">
    <property type="entry name" value="P-loop_NTPase"/>
</dbReference>